<dbReference type="PROSITE" id="PS50088">
    <property type="entry name" value="ANK_REPEAT"/>
    <property type="match status" value="1"/>
</dbReference>
<dbReference type="PANTHER" id="PTHR44329">
    <property type="entry name" value="SERINE/THREONINE-PROTEIN KINASE TNNI3K-RELATED"/>
    <property type="match status" value="1"/>
</dbReference>
<dbReference type="EMBL" id="CAJPDT010000058">
    <property type="protein sequence ID" value="CAF9930793.1"/>
    <property type="molecule type" value="Genomic_DNA"/>
</dbReference>
<feature type="domain" description="Protein kinase" evidence="3">
    <location>
        <begin position="38"/>
        <end position="401"/>
    </location>
</feature>
<dbReference type="InterPro" id="IPR008271">
    <property type="entry name" value="Ser/Thr_kinase_AS"/>
</dbReference>
<dbReference type="AlphaFoldDB" id="A0A8H3G059"/>
<dbReference type="SMART" id="SM00248">
    <property type="entry name" value="ANK"/>
    <property type="match status" value="5"/>
</dbReference>
<feature type="repeat" description="ANK" evidence="2">
    <location>
        <begin position="717"/>
        <end position="749"/>
    </location>
</feature>
<dbReference type="InterPro" id="IPR002110">
    <property type="entry name" value="Ankyrin_rpt"/>
</dbReference>
<dbReference type="Gene3D" id="1.25.40.20">
    <property type="entry name" value="Ankyrin repeat-containing domain"/>
    <property type="match status" value="2"/>
</dbReference>
<dbReference type="InterPro" id="IPR051681">
    <property type="entry name" value="Ser/Thr_Kinases-Pseudokinases"/>
</dbReference>
<dbReference type="Gene3D" id="3.30.200.20">
    <property type="entry name" value="Phosphorylase Kinase, domain 1"/>
    <property type="match status" value="1"/>
</dbReference>
<dbReference type="OrthoDB" id="626167at2759"/>
<evidence type="ECO:0000313" key="4">
    <source>
        <dbReference type="EMBL" id="CAF9930793.1"/>
    </source>
</evidence>
<gene>
    <name evidence="4" type="ORF">IMSHALPRED_008284</name>
</gene>
<dbReference type="SUPFAM" id="SSF56112">
    <property type="entry name" value="Protein kinase-like (PK-like)"/>
    <property type="match status" value="1"/>
</dbReference>
<evidence type="ECO:0000259" key="3">
    <source>
        <dbReference type="PROSITE" id="PS50011"/>
    </source>
</evidence>
<keyword evidence="5" id="KW-1185">Reference proteome</keyword>
<protein>
    <recommendedName>
        <fullName evidence="3">Protein kinase domain-containing protein</fullName>
    </recommendedName>
</protein>
<keyword evidence="2" id="KW-0040">ANK repeat</keyword>
<evidence type="ECO:0000256" key="1">
    <source>
        <dbReference type="ARBA" id="ARBA00005843"/>
    </source>
</evidence>
<dbReference type="Gene3D" id="1.10.510.10">
    <property type="entry name" value="Transferase(Phosphotransferase) domain 1"/>
    <property type="match status" value="1"/>
</dbReference>
<comment type="caution">
    <text evidence="4">The sequence shown here is derived from an EMBL/GenBank/DDBJ whole genome shotgun (WGS) entry which is preliminary data.</text>
</comment>
<accession>A0A8H3G059</accession>
<evidence type="ECO:0000313" key="5">
    <source>
        <dbReference type="Proteomes" id="UP000664534"/>
    </source>
</evidence>
<dbReference type="PROSITE" id="PS50297">
    <property type="entry name" value="ANK_REP_REGION"/>
    <property type="match status" value="1"/>
</dbReference>
<name>A0A8H3G059_9LECA</name>
<dbReference type="Pfam" id="PF00069">
    <property type="entry name" value="Pkinase"/>
    <property type="match status" value="1"/>
</dbReference>
<dbReference type="PROSITE" id="PS50011">
    <property type="entry name" value="PROTEIN_KINASE_DOM"/>
    <property type="match status" value="1"/>
</dbReference>
<comment type="similarity">
    <text evidence="1">Belongs to the protein kinase superfamily. TKL Ser/Thr protein kinase family.</text>
</comment>
<dbReference type="GO" id="GO:0005524">
    <property type="term" value="F:ATP binding"/>
    <property type="evidence" value="ECO:0007669"/>
    <property type="project" value="InterPro"/>
</dbReference>
<proteinExistence type="inferred from homology"/>
<dbReference type="InterPro" id="IPR000719">
    <property type="entry name" value="Prot_kinase_dom"/>
</dbReference>
<organism evidence="4 5">
    <name type="scientific">Imshaugia aleurites</name>
    <dbReference type="NCBI Taxonomy" id="172621"/>
    <lineage>
        <taxon>Eukaryota</taxon>
        <taxon>Fungi</taxon>
        <taxon>Dikarya</taxon>
        <taxon>Ascomycota</taxon>
        <taxon>Pezizomycotina</taxon>
        <taxon>Lecanoromycetes</taxon>
        <taxon>OSLEUM clade</taxon>
        <taxon>Lecanoromycetidae</taxon>
        <taxon>Lecanorales</taxon>
        <taxon>Lecanorineae</taxon>
        <taxon>Parmeliaceae</taxon>
        <taxon>Imshaugia</taxon>
    </lineage>
</organism>
<dbReference type="SMART" id="SM00220">
    <property type="entry name" value="S_TKc"/>
    <property type="match status" value="1"/>
</dbReference>
<dbReference type="PROSITE" id="PS00108">
    <property type="entry name" value="PROTEIN_KINASE_ST"/>
    <property type="match status" value="1"/>
</dbReference>
<evidence type="ECO:0000256" key="2">
    <source>
        <dbReference type="PROSITE-ProRule" id="PRU00023"/>
    </source>
</evidence>
<dbReference type="InterPro" id="IPR036770">
    <property type="entry name" value="Ankyrin_rpt-contain_sf"/>
</dbReference>
<sequence>MDESSYSSFNNLALQPIIYRSSVAEGQSNDSIKQKADHSIGQFPRLGCFGSVTSLAISKNEKRDLLDFVFFLANHNVKLSSVDDIAKDGPHTTGFQGTSMEVFPGTWQGRKVALKYLRKTKLPDPSWKESNPPEYRRLLQLHQARQKDIMFEIKVMARGHFSQHPNIVKLFAVFFEDDEVLPGEANIYSPGMIVELADHETPDLEAYLQSQYRPSPISFETAAGIIADTADGLAALHSYGVIHADLKPSNVLLFTQVPGETRPVAKIADFGFCGIMSSDDTTRGGTSYWNAPENIAPSPQIQHGSYITEPLDFYRDIYSFGLVAAVTALDGNLPFAHDQATRLKLEDGVTEAFASRLEYQSTVSRYTTGQLDSFKTIAQGSLVRDQRHRFTTLTCIRPILFQGEVPLIHGTTAEIVPFSLLESLTHGDDTRYSRGWQYPKTISQYAQIPQSIINKLDESLNSVDLETAPPPVVAQCFFWAEARINHTDTRQAYLEMSRVIFSAAEKMKKHASINQPDFVSVPQAMIDSSNRGLETDLILFHAQSGVEHTILRSIQASNLEHVKALLTEDSTASGAVIGPNWGCLHFAAHYDRASIIELILHAGIDIDTPAGENSDTTPLAVAAREANLKSTRELLRLGASVDPPFTGIYRIPLREAIMFSNDSKAYVDTVEALLLAGASLGHAGFGTAAVHNATHLPNTLEVMLKYDPNSVNYRDMARATPLHHAVKRRSKRSVQILLKHGANIKSVDECGFTPLHSACRMLSPKKFDFHGAELEEFIKGLAVGTPEDGEEIIQMLRDSGAEIDMPLFDGLYGPASTPDSFLYDTNIDISEITIPFSQFAHTADSEGPPLSERFVPIPIVGEDCPDGTIYPSMLSSSVMVSAPRNGSSRHQYILRDVLPNSYELIICIGMIDGDTYLPPANLSFQMHAEASHFLVFSYNQGADE</sequence>
<dbReference type="Proteomes" id="UP000664534">
    <property type="component" value="Unassembled WGS sequence"/>
</dbReference>
<dbReference type="SUPFAM" id="SSF48403">
    <property type="entry name" value="Ankyrin repeat"/>
    <property type="match status" value="1"/>
</dbReference>
<reference evidence="4" key="1">
    <citation type="submission" date="2021-03" db="EMBL/GenBank/DDBJ databases">
        <authorList>
            <person name="Tagirdzhanova G."/>
        </authorList>
    </citation>
    <scope>NUCLEOTIDE SEQUENCE</scope>
</reference>
<dbReference type="InterPro" id="IPR011009">
    <property type="entry name" value="Kinase-like_dom_sf"/>
</dbReference>
<dbReference type="GO" id="GO:0004674">
    <property type="term" value="F:protein serine/threonine kinase activity"/>
    <property type="evidence" value="ECO:0007669"/>
    <property type="project" value="TreeGrafter"/>
</dbReference>
<dbReference type="Pfam" id="PF12796">
    <property type="entry name" value="Ank_2"/>
    <property type="match status" value="1"/>
</dbReference>